<evidence type="ECO:0000256" key="1">
    <source>
        <dbReference type="SAM" id="Phobius"/>
    </source>
</evidence>
<keyword evidence="1" id="KW-0812">Transmembrane</keyword>
<sequence length="140" mass="15982">MLTPVDHWLRETFLLETHFYCLRLPEKVPSGVKVRELPNSPTSKYRYRLIARSNRSSDQIVKKMNEEGLMFATQVVEKKTPLKPLIAPKGGSVLLNVFWMFSFMGLTFGALKLVKTMSNDEVFVENLRGAVALFMETGEP</sequence>
<keyword evidence="1" id="KW-0472">Membrane</keyword>
<name>A0A918TB41_9BACT</name>
<evidence type="ECO:0000313" key="3">
    <source>
        <dbReference type="Proteomes" id="UP000644507"/>
    </source>
</evidence>
<evidence type="ECO:0000313" key="2">
    <source>
        <dbReference type="EMBL" id="GHC40691.1"/>
    </source>
</evidence>
<keyword evidence="1" id="KW-1133">Transmembrane helix</keyword>
<proteinExistence type="predicted"/>
<reference evidence="2" key="2">
    <citation type="submission" date="2020-09" db="EMBL/GenBank/DDBJ databases">
        <authorList>
            <person name="Sun Q."/>
            <person name="Kim S."/>
        </authorList>
    </citation>
    <scope>NUCLEOTIDE SEQUENCE</scope>
    <source>
        <strain evidence="2">KCTC 12988</strain>
    </source>
</reference>
<feature type="transmembrane region" description="Helical" evidence="1">
    <location>
        <begin position="93"/>
        <end position="111"/>
    </location>
</feature>
<accession>A0A918TB41</accession>
<dbReference type="EMBL" id="BMXI01000001">
    <property type="protein sequence ID" value="GHC40691.1"/>
    <property type="molecule type" value="Genomic_DNA"/>
</dbReference>
<dbReference type="Proteomes" id="UP000644507">
    <property type="component" value="Unassembled WGS sequence"/>
</dbReference>
<reference evidence="2" key="1">
    <citation type="journal article" date="2014" name="Int. J. Syst. Evol. Microbiol.">
        <title>Complete genome sequence of Corynebacterium casei LMG S-19264T (=DSM 44701T), isolated from a smear-ripened cheese.</title>
        <authorList>
            <consortium name="US DOE Joint Genome Institute (JGI-PGF)"/>
            <person name="Walter F."/>
            <person name="Albersmeier A."/>
            <person name="Kalinowski J."/>
            <person name="Ruckert C."/>
        </authorList>
    </citation>
    <scope>NUCLEOTIDE SEQUENCE</scope>
    <source>
        <strain evidence="2">KCTC 12988</strain>
    </source>
</reference>
<dbReference type="RefSeq" id="WP_189566399.1">
    <property type="nucleotide sequence ID" value="NZ_BMXI01000001.1"/>
</dbReference>
<protein>
    <submittedName>
        <fullName evidence="2">Uncharacterized protein</fullName>
    </submittedName>
</protein>
<keyword evidence="3" id="KW-1185">Reference proteome</keyword>
<dbReference type="AlphaFoldDB" id="A0A918TB41"/>
<comment type="caution">
    <text evidence="2">The sequence shown here is derived from an EMBL/GenBank/DDBJ whole genome shotgun (WGS) entry which is preliminary data.</text>
</comment>
<gene>
    <name evidence="2" type="ORF">GCM10007100_01520</name>
</gene>
<organism evidence="2 3">
    <name type="scientific">Roseibacillus persicicus</name>
    <dbReference type="NCBI Taxonomy" id="454148"/>
    <lineage>
        <taxon>Bacteria</taxon>
        <taxon>Pseudomonadati</taxon>
        <taxon>Verrucomicrobiota</taxon>
        <taxon>Verrucomicrobiia</taxon>
        <taxon>Verrucomicrobiales</taxon>
        <taxon>Verrucomicrobiaceae</taxon>
        <taxon>Roseibacillus</taxon>
    </lineage>
</organism>